<sequence length="104" mass="11837">MRQDCAVKRSGDIDPSLNIVIITAEARAEIAKIDNKIGDYVCALCKEYYVDAFALAQHRCSRIVHIEYRCPECDKVFNCPANLASHRRWHKPKSLPTSKLMVTD</sequence>
<evidence type="ECO:0000256" key="5">
    <source>
        <dbReference type="ARBA" id="ARBA00022833"/>
    </source>
</evidence>
<evidence type="ECO:0000256" key="9">
    <source>
        <dbReference type="ARBA" id="ARBA00023242"/>
    </source>
</evidence>
<dbReference type="Proteomes" id="UP000194236">
    <property type="component" value="Unassembled WGS sequence"/>
</dbReference>
<keyword evidence="9" id="KW-0539">Nucleus</keyword>
<dbReference type="InterPro" id="IPR042972">
    <property type="entry name" value="INSM1/2"/>
</dbReference>
<keyword evidence="13" id="KW-1185">Reference proteome</keyword>
<reference evidence="12 13" key="1">
    <citation type="submission" date="2017-03" db="EMBL/GenBank/DDBJ databases">
        <title>Genome Survey of Euroglyphus maynei.</title>
        <authorList>
            <person name="Arlian L.G."/>
            <person name="Morgan M.S."/>
            <person name="Rider S.D."/>
        </authorList>
    </citation>
    <scope>NUCLEOTIDE SEQUENCE [LARGE SCALE GENOMIC DNA]</scope>
    <source>
        <strain evidence="12">Arlian Lab</strain>
        <tissue evidence="12">Whole body</tissue>
    </source>
</reference>
<comment type="subcellular location">
    <subcellularLocation>
        <location evidence="1">Nucleus</location>
    </subcellularLocation>
</comment>
<dbReference type="PROSITE" id="PS50157">
    <property type="entry name" value="ZINC_FINGER_C2H2_2"/>
    <property type="match status" value="1"/>
</dbReference>
<dbReference type="AlphaFoldDB" id="A0A1Y3BJP5"/>
<dbReference type="GO" id="GO:0010564">
    <property type="term" value="P:regulation of cell cycle process"/>
    <property type="evidence" value="ECO:0007669"/>
    <property type="project" value="TreeGrafter"/>
</dbReference>
<dbReference type="GO" id="GO:0017053">
    <property type="term" value="C:transcription repressor complex"/>
    <property type="evidence" value="ECO:0007669"/>
    <property type="project" value="TreeGrafter"/>
</dbReference>
<evidence type="ECO:0000313" key="12">
    <source>
        <dbReference type="EMBL" id="OTF80327.1"/>
    </source>
</evidence>
<dbReference type="FunFam" id="3.30.160.60:FF:000488">
    <property type="entry name" value="Insulinoma-associated protein 2"/>
    <property type="match status" value="1"/>
</dbReference>
<keyword evidence="7" id="KW-0238">DNA-binding</keyword>
<keyword evidence="8" id="KW-0804">Transcription</keyword>
<protein>
    <recommendedName>
        <fullName evidence="11">C2H2-type domain-containing protein</fullName>
    </recommendedName>
</protein>
<keyword evidence="4 10" id="KW-0863">Zinc-finger</keyword>
<keyword evidence="2" id="KW-0479">Metal-binding</keyword>
<dbReference type="OrthoDB" id="8953942at2759"/>
<dbReference type="EMBL" id="MUJZ01018765">
    <property type="protein sequence ID" value="OTF80327.1"/>
    <property type="molecule type" value="Genomic_DNA"/>
</dbReference>
<dbReference type="SMART" id="SM00355">
    <property type="entry name" value="ZnF_C2H2"/>
    <property type="match status" value="2"/>
</dbReference>
<dbReference type="PROSITE" id="PS00028">
    <property type="entry name" value="ZINC_FINGER_C2H2_1"/>
    <property type="match status" value="1"/>
</dbReference>
<dbReference type="GO" id="GO:0001227">
    <property type="term" value="F:DNA-binding transcription repressor activity, RNA polymerase II-specific"/>
    <property type="evidence" value="ECO:0007669"/>
    <property type="project" value="TreeGrafter"/>
</dbReference>
<name>A0A1Y3BJP5_EURMA</name>
<evidence type="ECO:0000256" key="3">
    <source>
        <dbReference type="ARBA" id="ARBA00022737"/>
    </source>
</evidence>
<evidence type="ECO:0000256" key="4">
    <source>
        <dbReference type="ARBA" id="ARBA00022771"/>
    </source>
</evidence>
<dbReference type="Pfam" id="PF00096">
    <property type="entry name" value="zf-C2H2"/>
    <property type="match status" value="1"/>
</dbReference>
<dbReference type="Gene3D" id="3.30.160.60">
    <property type="entry name" value="Classic Zinc Finger"/>
    <property type="match status" value="1"/>
</dbReference>
<dbReference type="GO" id="GO:0005634">
    <property type="term" value="C:nucleus"/>
    <property type="evidence" value="ECO:0007669"/>
    <property type="project" value="UniProtKB-SubCell"/>
</dbReference>
<organism evidence="12 13">
    <name type="scientific">Euroglyphus maynei</name>
    <name type="common">Mayne's house dust mite</name>
    <dbReference type="NCBI Taxonomy" id="6958"/>
    <lineage>
        <taxon>Eukaryota</taxon>
        <taxon>Metazoa</taxon>
        <taxon>Ecdysozoa</taxon>
        <taxon>Arthropoda</taxon>
        <taxon>Chelicerata</taxon>
        <taxon>Arachnida</taxon>
        <taxon>Acari</taxon>
        <taxon>Acariformes</taxon>
        <taxon>Sarcoptiformes</taxon>
        <taxon>Astigmata</taxon>
        <taxon>Psoroptidia</taxon>
        <taxon>Analgoidea</taxon>
        <taxon>Pyroglyphidae</taxon>
        <taxon>Pyroglyphinae</taxon>
        <taxon>Euroglyphus</taxon>
    </lineage>
</organism>
<comment type="caution">
    <text evidence="12">The sequence shown here is derived from an EMBL/GenBank/DDBJ whole genome shotgun (WGS) entry which is preliminary data.</text>
</comment>
<keyword evidence="5" id="KW-0862">Zinc</keyword>
<evidence type="ECO:0000313" key="13">
    <source>
        <dbReference type="Proteomes" id="UP000194236"/>
    </source>
</evidence>
<keyword evidence="3" id="KW-0677">Repeat</keyword>
<gene>
    <name evidence="12" type="ORF">BLA29_008609</name>
</gene>
<accession>A0A1Y3BJP5</accession>
<dbReference type="InterPro" id="IPR036236">
    <property type="entry name" value="Znf_C2H2_sf"/>
</dbReference>
<dbReference type="GO" id="GO:0030182">
    <property type="term" value="P:neuron differentiation"/>
    <property type="evidence" value="ECO:0007669"/>
    <property type="project" value="TreeGrafter"/>
</dbReference>
<evidence type="ECO:0000259" key="11">
    <source>
        <dbReference type="PROSITE" id="PS50157"/>
    </source>
</evidence>
<dbReference type="PANTHER" id="PTHR15065">
    <property type="entry name" value="INSULINOMA-ASSOCIATED 1"/>
    <property type="match status" value="1"/>
</dbReference>
<feature type="domain" description="C2H2-type" evidence="11">
    <location>
        <begin position="68"/>
        <end position="95"/>
    </location>
</feature>
<dbReference type="InterPro" id="IPR013087">
    <property type="entry name" value="Znf_C2H2_type"/>
</dbReference>
<dbReference type="PANTHER" id="PTHR15065:SF4">
    <property type="entry name" value="LD18634P"/>
    <property type="match status" value="1"/>
</dbReference>
<evidence type="ECO:0000256" key="10">
    <source>
        <dbReference type="PROSITE-ProRule" id="PRU00042"/>
    </source>
</evidence>
<dbReference type="SUPFAM" id="SSF57667">
    <property type="entry name" value="beta-beta-alpha zinc fingers"/>
    <property type="match status" value="1"/>
</dbReference>
<evidence type="ECO:0000256" key="2">
    <source>
        <dbReference type="ARBA" id="ARBA00022723"/>
    </source>
</evidence>
<evidence type="ECO:0000256" key="1">
    <source>
        <dbReference type="ARBA" id="ARBA00004123"/>
    </source>
</evidence>
<dbReference type="GO" id="GO:0008270">
    <property type="term" value="F:zinc ion binding"/>
    <property type="evidence" value="ECO:0007669"/>
    <property type="project" value="UniProtKB-KW"/>
</dbReference>
<evidence type="ECO:0000256" key="8">
    <source>
        <dbReference type="ARBA" id="ARBA00023163"/>
    </source>
</evidence>
<dbReference type="GO" id="GO:0000978">
    <property type="term" value="F:RNA polymerase II cis-regulatory region sequence-specific DNA binding"/>
    <property type="evidence" value="ECO:0007669"/>
    <property type="project" value="TreeGrafter"/>
</dbReference>
<proteinExistence type="predicted"/>
<keyword evidence="6" id="KW-0805">Transcription regulation</keyword>
<evidence type="ECO:0000256" key="6">
    <source>
        <dbReference type="ARBA" id="ARBA00023015"/>
    </source>
</evidence>
<evidence type="ECO:0000256" key="7">
    <source>
        <dbReference type="ARBA" id="ARBA00023125"/>
    </source>
</evidence>